<proteinExistence type="predicted"/>
<comment type="caution">
    <text evidence="1">The sequence shown here is derived from an EMBL/GenBank/DDBJ whole genome shotgun (WGS) entry which is preliminary data.</text>
</comment>
<organism evidence="1 2">
    <name type="scientific">Sphingomonas parapaucimobilis NBRC 15100</name>
    <dbReference type="NCBI Taxonomy" id="1219049"/>
    <lineage>
        <taxon>Bacteria</taxon>
        <taxon>Pseudomonadati</taxon>
        <taxon>Pseudomonadota</taxon>
        <taxon>Alphaproteobacteria</taxon>
        <taxon>Sphingomonadales</taxon>
        <taxon>Sphingomonadaceae</taxon>
        <taxon>Sphingomonas</taxon>
    </lineage>
</organism>
<sequence>MKRRRFPVVFRLSAILLLTALITGQWWQRQPAGSIAGWVPAMAEVYCPAADIRRSGTIADSARTLDGWAYAVIGDAIFRDGRDRCRVKGERSAGAERSPDEK</sequence>
<dbReference type="EMBL" id="BBPI01000061">
    <property type="protein sequence ID" value="GAM01420.1"/>
    <property type="molecule type" value="Genomic_DNA"/>
</dbReference>
<dbReference type="eggNOG" id="ENOG5031BKD">
    <property type="taxonomic scope" value="Bacteria"/>
</dbReference>
<keyword evidence="2" id="KW-1185">Reference proteome</keyword>
<reference evidence="1 2" key="1">
    <citation type="submission" date="2014-11" db="EMBL/GenBank/DDBJ databases">
        <title>Whole genome shotgun sequence of Sphingomonas parapaucimobilis NBRC 15100.</title>
        <authorList>
            <person name="Katano-Makiyama Y."/>
            <person name="Hosoyama A."/>
            <person name="Hashimoto M."/>
            <person name="Hosoyama Y."/>
            <person name="Noguchi M."/>
            <person name="Numata M."/>
            <person name="Tsuchikane K."/>
            <person name="Hirakata S."/>
            <person name="Uohara A."/>
            <person name="Shimodaira J."/>
            <person name="Ohji S."/>
            <person name="Ichikawa N."/>
            <person name="Kimura A."/>
            <person name="Yamazoe A."/>
            <person name="Fujita N."/>
        </authorList>
    </citation>
    <scope>NUCLEOTIDE SEQUENCE [LARGE SCALE GENOMIC DNA]</scope>
    <source>
        <strain evidence="1 2">NBRC 15100</strain>
    </source>
</reference>
<evidence type="ECO:0000313" key="1">
    <source>
        <dbReference type="EMBL" id="GAM01420.1"/>
    </source>
</evidence>
<accession>A0A0A1W7K0</accession>
<gene>
    <name evidence="1" type="ORF">SP5_061_00130</name>
</gene>
<dbReference type="AlphaFoldDB" id="A0A0A1W7K0"/>
<protein>
    <submittedName>
        <fullName evidence="1">Uncharacterized protein</fullName>
    </submittedName>
</protein>
<dbReference type="OrthoDB" id="7563543at2"/>
<evidence type="ECO:0000313" key="2">
    <source>
        <dbReference type="Proteomes" id="UP000032305"/>
    </source>
</evidence>
<dbReference type="RefSeq" id="WP_042488099.1">
    <property type="nucleotide sequence ID" value="NZ_BBPI01000061.1"/>
</dbReference>
<dbReference type="Proteomes" id="UP000032305">
    <property type="component" value="Unassembled WGS sequence"/>
</dbReference>
<name>A0A0A1W7K0_9SPHN</name>